<keyword evidence="1" id="KW-0812">Transmembrane</keyword>
<keyword evidence="3" id="KW-1185">Reference proteome</keyword>
<dbReference type="EMBL" id="KN837191">
    <property type="protein sequence ID" value="KIJ35171.1"/>
    <property type="molecule type" value="Genomic_DNA"/>
</dbReference>
<dbReference type="Proteomes" id="UP000054279">
    <property type="component" value="Unassembled WGS sequence"/>
</dbReference>
<protein>
    <submittedName>
        <fullName evidence="2">Uncharacterized protein</fullName>
    </submittedName>
</protein>
<dbReference type="HOGENOM" id="CLU_1143147_0_0_1"/>
<gene>
    <name evidence="2" type="ORF">M422DRAFT_262548</name>
</gene>
<sequence length="243" mass="26097">MQIAANRVNSTLKATHQAFPPIPNGADFLNTGVNLRPTFFACYHTLPPAYHLIIHISNAPSVDGSAPATNVHSSSVLALQSLILPISLHSAISALLVFVDPDLQNEGFLKQHGTQLGIGIATVVVALIAIIAALRRHNTGRHRGIPGLINTGAKYAQLQDQSDPWSGRHSYEDAHQYELTPTLQEHGQAHYRDPYVFDSNEEATPPLVVASPPFGSGLDGVHIPLPNFPPPSYYSESIRSGGG</sequence>
<accession>A0A0C9VCS5</accession>
<dbReference type="AlphaFoldDB" id="A0A0C9VCS5"/>
<keyword evidence="1" id="KW-1133">Transmembrane helix</keyword>
<evidence type="ECO:0000256" key="1">
    <source>
        <dbReference type="SAM" id="Phobius"/>
    </source>
</evidence>
<feature type="transmembrane region" description="Helical" evidence="1">
    <location>
        <begin position="76"/>
        <end position="96"/>
    </location>
</feature>
<name>A0A0C9VCS5_SPHS4</name>
<organism evidence="2 3">
    <name type="scientific">Sphaerobolus stellatus (strain SS14)</name>
    <dbReference type="NCBI Taxonomy" id="990650"/>
    <lineage>
        <taxon>Eukaryota</taxon>
        <taxon>Fungi</taxon>
        <taxon>Dikarya</taxon>
        <taxon>Basidiomycota</taxon>
        <taxon>Agaricomycotina</taxon>
        <taxon>Agaricomycetes</taxon>
        <taxon>Phallomycetidae</taxon>
        <taxon>Geastrales</taxon>
        <taxon>Sphaerobolaceae</taxon>
        <taxon>Sphaerobolus</taxon>
    </lineage>
</organism>
<proteinExistence type="predicted"/>
<evidence type="ECO:0000313" key="3">
    <source>
        <dbReference type="Proteomes" id="UP000054279"/>
    </source>
</evidence>
<reference evidence="2 3" key="1">
    <citation type="submission" date="2014-06" db="EMBL/GenBank/DDBJ databases">
        <title>Evolutionary Origins and Diversification of the Mycorrhizal Mutualists.</title>
        <authorList>
            <consortium name="DOE Joint Genome Institute"/>
            <consortium name="Mycorrhizal Genomics Consortium"/>
            <person name="Kohler A."/>
            <person name="Kuo A."/>
            <person name="Nagy L.G."/>
            <person name="Floudas D."/>
            <person name="Copeland A."/>
            <person name="Barry K.W."/>
            <person name="Cichocki N."/>
            <person name="Veneault-Fourrey C."/>
            <person name="LaButti K."/>
            <person name="Lindquist E.A."/>
            <person name="Lipzen A."/>
            <person name="Lundell T."/>
            <person name="Morin E."/>
            <person name="Murat C."/>
            <person name="Riley R."/>
            <person name="Ohm R."/>
            <person name="Sun H."/>
            <person name="Tunlid A."/>
            <person name="Henrissat B."/>
            <person name="Grigoriev I.V."/>
            <person name="Hibbett D.S."/>
            <person name="Martin F."/>
        </authorList>
    </citation>
    <scope>NUCLEOTIDE SEQUENCE [LARGE SCALE GENOMIC DNA]</scope>
    <source>
        <strain evidence="2 3">SS14</strain>
    </source>
</reference>
<keyword evidence="1" id="KW-0472">Membrane</keyword>
<dbReference type="OrthoDB" id="4084751at2759"/>
<feature type="transmembrane region" description="Helical" evidence="1">
    <location>
        <begin position="116"/>
        <end position="134"/>
    </location>
</feature>
<evidence type="ECO:0000313" key="2">
    <source>
        <dbReference type="EMBL" id="KIJ35171.1"/>
    </source>
</evidence>